<dbReference type="eggNOG" id="ENOG502QPI0">
    <property type="taxonomic scope" value="Eukaryota"/>
</dbReference>
<dbReference type="EMBL" id="FO082059">
    <property type="protein sequence ID" value="CCE72532.1"/>
    <property type="molecule type" value="Genomic_DNA"/>
</dbReference>
<dbReference type="STRING" id="559304.G8YUJ9"/>
<dbReference type="PANTHER" id="PTHR46689:SF1">
    <property type="entry name" value="PHOD-LIKE PHOSPHATASE DOMAIN-CONTAINING PROTEIN"/>
    <property type="match status" value="1"/>
</dbReference>
<feature type="region of interest" description="Disordered" evidence="1">
    <location>
        <begin position="18"/>
        <end position="38"/>
    </location>
</feature>
<organism evidence="3 4">
    <name type="scientific">Pichia sorbitophila (strain ATCC MYA-4447 / BCRC 22081 / CBS 7064 / NBRC 10061 / NRRL Y-12695)</name>
    <name type="common">Hybrid yeast</name>
    <dbReference type="NCBI Taxonomy" id="559304"/>
    <lineage>
        <taxon>Eukaryota</taxon>
        <taxon>Fungi</taxon>
        <taxon>Dikarya</taxon>
        <taxon>Ascomycota</taxon>
        <taxon>Saccharomycotina</taxon>
        <taxon>Pichiomycetes</taxon>
        <taxon>Debaryomycetaceae</taxon>
        <taxon>Millerozyma</taxon>
    </lineage>
</organism>
<dbReference type="Pfam" id="PF19050">
    <property type="entry name" value="PhoD_2"/>
    <property type="match status" value="2"/>
</dbReference>
<dbReference type="PANTHER" id="PTHR46689">
    <property type="entry name" value="MEMBRANE PROTEIN, PUTATIVE-RELATED"/>
    <property type="match status" value="1"/>
</dbReference>
<sequence>MTVEETWFEDEPLQQYAEMSKESAENVPESAPEGDEVGGHKVKCGPLLKLLGTLENGQTNYRGSLMVVVEQSDVRPSLTYQAGPAAPDAQAAVRSGEFAGQCFYQESGLDFWRFDIELELAAHEQLVKYALNGDRKPWWKFFVPSQDQSMNVISYSCNGFSLSTDTAGFKNSLWLDVLEKHAGQHYHVMLGGGDQIYSDAIKLHSERLQGWMEERNPLKKRSLKPDEEALREMREFYLKNYMAWFGSGYWQGTNGSTLQTLFPVAMASIPMINIYDDHDIIDGFGSYHDSTMKSPFFSTIGNVAYKYYMIFQHFMTPDEEVHNSVEAEPSWILSKQTGPFIKQKNHSNYVRLGKEISLLGLDCRTERKLHQIVDPSTYNLVFERLEREIKKAPEVKHLLVMLGVPILYPRLVWLEWLLNSPLLKPLKMLAVRGIINKGLVNEFDGGVEVLDDLNDHWCSKNHKRERNYLIKRLIEFGAAHGVRVTILSGDVHLCCVGRLRSKVLHHPNFHLSKHLNQGKYVAKDDNKAEEAIDVVKHPEMDPRLIFNVISSAMVNAAPPNPMASLLDKRSKLHHYDRFSVEDIVPIFTSDTDGSKRDNKRFLNKRNWSDLIIAKQSVHSDKVDAGIQRLPSSPRDVEQMSSHSEDTINTKYPLLPDSLVVNLHVEDDPAKSASSTAAYELFIPRLAAAFELDKSKIKHLS</sequence>
<dbReference type="OrthoDB" id="2419400at2759"/>
<dbReference type="OMA" id="WFGKGFW"/>
<evidence type="ECO:0000259" key="2">
    <source>
        <dbReference type="Pfam" id="PF19050"/>
    </source>
</evidence>
<protein>
    <submittedName>
        <fullName evidence="3">Piso0_000114 protein</fullName>
    </submittedName>
</protein>
<evidence type="ECO:0000313" key="4">
    <source>
        <dbReference type="Proteomes" id="UP000005222"/>
    </source>
</evidence>
<reference evidence="3 4" key="1">
    <citation type="journal article" date="2012" name="G3 (Bethesda)">
        <title>Pichia sorbitophila, an interspecies yeast hybrid reveals early steps of genome resolution following polyploidization.</title>
        <authorList>
            <person name="Leh Louis V."/>
            <person name="Despons L."/>
            <person name="Friedrich A."/>
            <person name="Martin T."/>
            <person name="Durrens P."/>
            <person name="Casaregola S."/>
            <person name="Neuveglise C."/>
            <person name="Fairhead C."/>
            <person name="Marck C."/>
            <person name="Cruz J.A."/>
            <person name="Straub M.L."/>
            <person name="Kugler V."/>
            <person name="Sacerdot C."/>
            <person name="Uzunov Z."/>
            <person name="Thierry A."/>
            <person name="Weiss S."/>
            <person name="Bleykasten C."/>
            <person name="De Montigny J."/>
            <person name="Jacques N."/>
            <person name="Jung P."/>
            <person name="Lemaire M."/>
            <person name="Mallet S."/>
            <person name="Morel G."/>
            <person name="Richard G.F."/>
            <person name="Sarkar A."/>
            <person name="Savel G."/>
            <person name="Schacherer J."/>
            <person name="Seret M.L."/>
            <person name="Talla E."/>
            <person name="Samson G."/>
            <person name="Jubin C."/>
            <person name="Poulain J."/>
            <person name="Vacherie B."/>
            <person name="Barbe V."/>
            <person name="Pelletier E."/>
            <person name="Sherman D.J."/>
            <person name="Westhof E."/>
            <person name="Weissenbach J."/>
            <person name="Baret P.V."/>
            <person name="Wincker P."/>
            <person name="Gaillardin C."/>
            <person name="Dujon B."/>
            <person name="Souciet J.L."/>
        </authorList>
    </citation>
    <scope>NUCLEOTIDE SEQUENCE [LARGE SCALE GENOMIC DNA]</scope>
    <source>
        <strain evidence="4">ATCC MYA-4447 / BCRC 22081 / CBS 7064 / NBRC 10061 / NRRL Y-12695</strain>
    </source>
</reference>
<dbReference type="InterPro" id="IPR043904">
    <property type="entry name" value="PhoD_2-like"/>
</dbReference>
<evidence type="ECO:0000256" key="1">
    <source>
        <dbReference type="SAM" id="MobiDB-lite"/>
    </source>
</evidence>
<dbReference type="CDD" id="cd07389">
    <property type="entry name" value="MPP_PhoD"/>
    <property type="match status" value="1"/>
</dbReference>
<dbReference type="Proteomes" id="UP000005222">
    <property type="component" value="Chromosome A"/>
</dbReference>
<feature type="domain" description="PhoD-like phosphatase" evidence="2">
    <location>
        <begin position="141"/>
        <end position="417"/>
    </location>
</feature>
<gene>
    <name evidence="3" type="primary">Piso0_000114</name>
    <name evidence="3" type="ORF">GNLVRS01_PISO0A02310g</name>
</gene>
<dbReference type="Gene3D" id="3.60.21.70">
    <property type="entry name" value="PhoD-like phosphatase"/>
    <property type="match status" value="1"/>
</dbReference>
<dbReference type="FunCoup" id="G8YUJ9">
    <property type="interactions" value="148"/>
</dbReference>
<proteinExistence type="predicted"/>
<dbReference type="InterPro" id="IPR018946">
    <property type="entry name" value="PhoD-like_MPP"/>
</dbReference>
<keyword evidence="4" id="KW-1185">Reference proteome</keyword>
<dbReference type="GO" id="GO:0016020">
    <property type="term" value="C:membrane"/>
    <property type="evidence" value="ECO:0007669"/>
    <property type="project" value="TreeGrafter"/>
</dbReference>
<dbReference type="InParanoid" id="G8YUJ9"/>
<dbReference type="HOGENOM" id="CLU_000998_3_0_1"/>
<dbReference type="AlphaFoldDB" id="G8YUJ9"/>
<evidence type="ECO:0000313" key="3">
    <source>
        <dbReference type="EMBL" id="CCE72532.1"/>
    </source>
</evidence>
<accession>G8YUJ9</accession>
<dbReference type="InterPro" id="IPR038607">
    <property type="entry name" value="PhoD-like_sf"/>
</dbReference>
<name>G8YUJ9_PICSO</name>
<feature type="domain" description="PhoD-like phosphatase" evidence="2">
    <location>
        <begin position="437"/>
        <end position="500"/>
    </location>
</feature>